<accession>A0A8H7K283</accession>
<evidence type="ECO:0000256" key="1">
    <source>
        <dbReference type="ARBA" id="ARBA00022723"/>
    </source>
</evidence>
<keyword evidence="3" id="KW-0805">Transcription regulation</keyword>
<keyword evidence="2" id="KW-0862">Zinc</keyword>
<organism evidence="7 8">
    <name type="scientific">Bionectria ochroleuca</name>
    <name type="common">Gliocladium roseum</name>
    <dbReference type="NCBI Taxonomy" id="29856"/>
    <lineage>
        <taxon>Eukaryota</taxon>
        <taxon>Fungi</taxon>
        <taxon>Dikarya</taxon>
        <taxon>Ascomycota</taxon>
        <taxon>Pezizomycotina</taxon>
        <taxon>Sordariomycetes</taxon>
        <taxon>Hypocreomycetidae</taxon>
        <taxon>Hypocreales</taxon>
        <taxon>Bionectriaceae</taxon>
        <taxon>Clonostachys</taxon>
    </lineage>
</organism>
<name>A0A8H7K283_BIOOC</name>
<evidence type="ECO:0000256" key="2">
    <source>
        <dbReference type="ARBA" id="ARBA00022833"/>
    </source>
</evidence>
<keyword evidence="1" id="KW-0479">Metal-binding</keyword>
<dbReference type="PANTHER" id="PTHR36206:SF12">
    <property type="entry name" value="ASPERCRYPTIN BIOSYNTHESIS CLUSTER-SPECIFIC TRANSCRIPTION REGULATOR ATNN-RELATED"/>
    <property type="match status" value="1"/>
</dbReference>
<protein>
    <submittedName>
        <fullName evidence="7">Uncharacterized protein</fullName>
    </submittedName>
</protein>
<dbReference type="Proteomes" id="UP000616885">
    <property type="component" value="Unassembled WGS sequence"/>
</dbReference>
<evidence type="ECO:0000256" key="6">
    <source>
        <dbReference type="ARBA" id="ARBA00023242"/>
    </source>
</evidence>
<dbReference type="AlphaFoldDB" id="A0A8H7K283"/>
<dbReference type="PANTHER" id="PTHR36206">
    <property type="entry name" value="ASPERCRYPTIN BIOSYNTHESIS CLUSTER-SPECIFIC TRANSCRIPTION REGULATOR ATNN-RELATED"/>
    <property type="match status" value="1"/>
</dbReference>
<gene>
    <name evidence="7" type="ORF">IM811_006633</name>
</gene>
<keyword evidence="4" id="KW-0238">DNA-binding</keyword>
<evidence type="ECO:0000256" key="3">
    <source>
        <dbReference type="ARBA" id="ARBA00023015"/>
    </source>
</evidence>
<dbReference type="GO" id="GO:0046872">
    <property type="term" value="F:metal ion binding"/>
    <property type="evidence" value="ECO:0007669"/>
    <property type="project" value="UniProtKB-KW"/>
</dbReference>
<sequence length="408" mass="45713">MAHQEPTIWHMVVAIGALDEHQTVDTSETLTFALEQYRIAIKSLLRLSRVLDKGPRLDLYLIASILFTCFENIQGHHHAAGMHIIGGSKLMVEVGSDKHIDRKQQEILGRHFNMGAYINSEDFIPFFASLNDDVAMMAYQDKSEEYQNFLSQSDNREKALSFKSIAAAKSLFDYGRCLFISERSAQASGQLQAEHITATHDRVARLTGLLARFSIGLDALVERKTPNLTMRDQISVTVLRLHILYAQLTLRISTPASIPECQDDILLSRMRHMVELGQNIVIYLSANLSPGATSFCLDMGYVIPLFTVASQCPDRSLRWEAIRILRFLPRQEGLWSSLLVARAAERIMAIEDSLGLQLRGCVGKLTDSRLGVAPSVFEIDSNGGRLQYISPQGTNRVSSIVVEELFSW</sequence>
<evidence type="ECO:0000256" key="4">
    <source>
        <dbReference type="ARBA" id="ARBA00023125"/>
    </source>
</evidence>
<keyword evidence="6" id="KW-0539">Nucleus</keyword>
<proteinExistence type="predicted"/>
<dbReference type="InterPro" id="IPR052360">
    <property type="entry name" value="Transcr_Regulatory_Proteins"/>
</dbReference>
<keyword evidence="5" id="KW-0804">Transcription</keyword>
<evidence type="ECO:0000256" key="5">
    <source>
        <dbReference type="ARBA" id="ARBA00023163"/>
    </source>
</evidence>
<dbReference type="GO" id="GO:0003677">
    <property type="term" value="F:DNA binding"/>
    <property type="evidence" value="ECO:0007669"/>
    <property type="project" value="UniProtKB-KW"/>
</dbReference>
<reference evidence="7" key="1">
    <citation type="submission" date="2020-10" db="EMBL/GenBank/DDBJ databases">
        <title>High-Quality Genome Resource of Clonostachys rosea strain S41 by Oxford Nanopore Long-Read Sequencing.</title>
        <authorList>
            <person name="Wang H."/>
        </authorList>
    </citation>
    <scope>NUCLEOTIDE SEQUENCE</scope>
    <source>
        <strain evidence="7">S41</strain>
    </source>
</reference>
<evidence type="ECO:0000313" key="7">
    <source>
        <dbReference type="EMBL" id="KAF9743542.1"/>
    </source>
</evidence>
<evidence type="ECO:0000313" key="8">
    <source>
        <dbReference type="Proteomes" id="UP000616885"/>
    </source>
</evidence>
<comment type="caution">
    <text evidence="7">The sequence shown here is derived from an EMBL/GenBank/DDBJ whole genome shotgun (WGS) entry which is preliminary data.</text>
</comment>
<dbReference type="EMBL" id="JADCTT010000017">
    <property type="protein sequence ID" value="KAF9743542.1"/>
    <property type="molecule type" value="Genomic_DNA"/>
</dbReference>